<evidence type="ECO:0000313" key="3">
    <source>
        <dbReference type="Proteomes" id="UP000626210"/>
    </source>
</evidence>
<evidence type="ECO:0000313" key="2">
    <source>
        <dbReference type="EMBL" id="GHC81295.1"/>
    </source>
</evidence>
<comment type="caution">
    <text evidence="2">The sequence shown here is derived from an EMBL/GenBank/DDBJ whole genome shotgun (WGS) entry which is preliminary data.</text>
</comment>
<name>A0ABQ3G1C1_9BURK</name>
<sequence>MLRGRPHAQHAPVQAPFSPIPTQAEPAMLSRLPIPAIVQQHADEAAHLRHVRSVLVRAPHVRLLQLGRLDERLDAHLDGLAVAGAEGLARAQVALEQCGCGEVFTAFAAALQARDADLQQRVLALAPAVPEAWRGIVSALGWSSAPLLREPVRMLLAAAPPWQRALGLEACRLHGVDPGPALAPALRADDPVLRLSALRTAAALGRTELLPLVLAALDAPPLAGAAARSACLLGDRGTALRALERAAFATPAACDPLRPLAVQALPPEQARAQLRELMPAAPREAVRAIGWLGDARLVPWLIERMEDVALARVAGEAFSTITGADLVALELEQPPPADLQTGPSDDPDDEDVALDDDENLPWPDPARVQRWWQARAGAFAAPRCFVGAAPTPAHLGQVLRTGTQRQRALAAQLLVLLQPGQAGFNVAAPTWRQRRLLGLPGRGG</sequence>
<evidence type="ECO:0008006" key="4">
    <source>
        <dbReference type="Google" id="ProtNLM"/>
    </source>
</evidence>
<feature type="region of interest" description="Disordered" evidence="1">
    <location>
        <begin position="334"/>
        <end position="360"/>
    </location>
</feature>
<evidence type="ECO:0000256" key="1">
    <source>
        <dbReference type="SAM" id="MobiDB-lite"/>
    </source>
</evidence>
<protein>
    <recommendedName>
        <fullName evidence="4">TIGR02270 family protein</fullName>
    </recommendedName>
</protein>
<proteinExistence type="predicted"/>
<accession>A0ABQ3G1C1</accession>
<dbReference type="Proteomes" id="UP000626210">
    <property type="component" value="Unassembled WGS sequence"/>
</dbReference>
<feature type="region of interest" description="Disordered" evidence="1">
    <location>
        <begin position="1"/>
        <end position="20"/>
    </location>
</feature>
<dbReference type="NCBIfam" id="TIGR02270">
    <property type="entry name" value="TIGR02270 family protein"/>
    <property type="match status" value="1"/>
</dbReference>
<dbReference type="InterPro" id="IPR011959">
    <property type="entry name" value="CHP02270"/>
</dbReference>
<dbReference type="EMBL" id="BMYK01000005">
    <property type="protein sequence ID" value="GHC81295.1"/>
    <property type="molecule type" value="Genomic_DNA"/>
</dbReference>
<feature type="compositionally biased region" description="Acidic residues" evidence="1">
    <location>
        <begin position="345"/>
        <end position="359"/>
    </location>
</feature>
<organism evidence="2 3">
    <name type="scientific">Pseudorhodoferax aquiterrae</name>
    <dbReference type="NCBI Taxonomy" id="747304"/>
    <lineage>
        <taxon>Bacteria</taxon>
        <taxon>Pseudomonadati</taxon>
        <taxon>Pseudomonadota</taxon>
        <taxon>Betaproteobacteria</taxon>
        <taxon>Burkholderiales</taxon>
        <taxon>Comamonadaceae</taxon>
    </lineage>
</organism>
<gene>
    <name evidence="2" type="ORF">GCM10007320_23710</name>
</gene>
<keyword evidence="3" id="KW-1185">Reference proteome</keyword>
<reference evidence="3" key="1">
    <citation type="journal article" date="2019" name="Int. J. Syst. Evol. Microbiol.">
        <title>The Global Catalogue of Microorganisms (GCM) 10K type strain sequencing project: providing services to taxonomists for standard genome sequencing and annotation.</title>
        <authorList>
            <consortium name="The Broad Institute Genomics Platform"/>
            <consortium name="The Broad Institute Genome Sequencing Center for Infectious Disease"/>
            <person name="Wu L."/>
            <person name="Ma J."/>
        </authorList>
    </citation>
    <scope>NUCLEOTIDE SEQUENCE [LARGE SCALE GENOMIC DNA]</scope>
    <source>
        <strain evidence="3">KCTC 23314</strain>
    </source>
</reference>